<name>A0A5J5CNX5_9PERO</name>
<evidence type="ECO:0000313" key="1">
    <source>
        <dbReference type="EMBL" id="KAA8583427.1"/>
    </source>
</evidence>
<dbReference type="Proteomes" id="UP000327493">
    <property type="component" value="Chromosome 18"/>
</dbReference>
<gene>
    <name evidence="1" type="ORF">FQN60_015973</name>
</gene>
<dbReference type="EMBL" id="VOFY01000018">
    <property type="protein sequence ID" value="KAA8583427.1"/>
    <property type="molecule type" value="Genomic_DNA"/>
</dbReference>
<proteinExistence type="predicted"/>
<dbReference type="AlphaFoldDB" id="A0A5J5CNX5"/>
<organism evidence="1 2">
    <name type="scientific">Etheostoma spectabile</name>
    <name type="common">orangethroat darter</name>
    <dbReference type="NCBI Taxonomy" id="54343"/>
    <lineage>
        <taxon>Eukaryota</taxon>
        <taxon>Metazoa</taxon>
        <taxon>Chordata</taxon>
        <taxon>Craniata</taxon>
        <taxon>Vertebrata</taxon>
        <taxon>Euteleostomi</taxon>
        <taxon>Actinopterygii</taxon>
        <taxon>Neopterygii</taxon>
        <taxon>Teleostei</taxon>
        <taxon>Neoteleostei</taxon>
        <taxon>Acanthomorphata</taxon>
        <taxon>Eupercaria</taxon>
        <taxon>Perciformes</taxon>
        <taxon>Percoidei</taxon>
        <taxon>Percidae</taxon>
        <taxon>Etheostomatinae</taxon>
        <taxon>Etheostoma</taxon>
    </lineage>
</organism>
<evidence type="ECO:0000313" key="2">
    <source>
        <dbReference type="Proteomes" id="UP000327493"/>
    </source>
</evidence>
<keyword evidence="2" id="KW-1185">Reference proteome</keyword>
<reference evidence="1 2" key="1">
    <citation type="submission" date="2019-08" db="EMBL/GenBank/DDBJ databases">
        <title>A chromosome-level genome assembly, high-density linkage maps, and genome scans reveal the genomic architecture of hybrid incompatibilities underlying speciation via character displacement in darters (Percidae: Etheostominae).</title>
        <authorList>
            <person name="Moran R.L."/>
            <person name="Catchen J.M."/>
            <person name="Fuller R.C."/>
        </authorList>
    </citation>
    <scope>NUCLEOTIDE SEQUENCE [LARGE SCALE GENOMIC DNA]</scope>
    <source>
        <strain evidence="1">EspeVRDwgs_2016</strain>
        <tissue evidence="1">Muscle</tissue>
    </source>
</reference>
<comment type="caution">
    <text evidence="1">The sequence shown here is derived from an EMBL/GenBank/DDBJ whole genome shotgun (WGS) entry which is preliminary data.</text>
</comment>
<sequence>MESILHSHFLIHCGFLHTGVGTLRTKRCGPRTNNEVTKFQTGTGSTSAGIPSRFDIFRNWRKPRDGYNMSSSAPVDPLPPTADDLCRQNDKPTKQLFPVFFFFYLIAAELEFKRRIKY</sequence>
<protein>
    <submittedName>
        <fullName evidence="1">Uncharacterized protein</fullName>
    </submittedName>
</protein>
<accession>A0A5J5CNX5</accession>